<dbReference type="AlphaFoldDB" id="A0A9Y1FN85"/>
<feature type="transmembrane region" description="Helical" evidence="1">
    <location>
        <begin position="193"/>
        <end position="213"/>
    </location>
</feature>
<evidence type="ECO:0000256" key="1">
    <source>
        <dbReference type="SAM" id="Phobius"/>
    </source>
</evidence>
<evidence type="ECO:0000313" key="2">
    <source>
        <dbReference type="EMBL" id="UJG42851.1"/>
    </source>
</evidence>
<feature type="transmembrane region" description="Helical" evidence="1">
    <location>
        <begin position="234"/>
        <end position="252"/>
    </location>
</feature>
<dbReference type="EMBL" id="CP084167">
    <property type="protein sequence ID" value="UJG42851.1"/>
    <property type="molecule type" value="Genomic_DNA"/>
</dbReference>
<keyword evidence="1" id="KW-0812">Transmembrane</keyword>
<feature type="transmembrane region" description="Helical" evidence="1">
    <location>
        <begin position="12"/>
        <end position="31"/>
    </location>
</feature>
<keyword evidence="1" id="KW-1133">Transmembrane helix</keyword>
<feature type="transmembrane region" description="Helical" evidence="1">
    <location>
        <begin position="126"/>
        <end position="144"/>
    </location>
</feature>
<accession>A0A9Y1FN85</accession>
<sequence length="343" mass="39126">MPDLRGLMVNRLIVLIQIIAFPVYFYLWSFFGPMKDMTLAKFFFWRTSDVSPFSSQAEMIILKIIAPLIFALPFTLGSIIRATRIADSYTLMWRALGKVRIDTKLFYLVNAIFSLFFFILPFGSPILAVFGSFFAVKLIMYAFGWKKNIPAIFIVIPGLFLSAIPIMVTIAFYSEYSAVIVPIWQFWAKYSPIFYGLVLTLACAMATGNFFILMQEGAAQVSRTRTEVNERVGILVKAFLFASFMLLYWLVAKWDASHLSMFIINIIAVVLSILETLIRWRKGLRREDNTNGGALMVPIFIAANFLARYWNGAITVVVSISALLFFVLFILAYHYATDETLFE</sequence>
<reference evidence="2" key="1">
    <citation type="journal article" date="2022" name="Nat. Microbiol.">
        <title>Unique mobile elements and scalable gene flow at the prokaryote-eukaryote boundary revealed by circularized Asgard archaea genomes.</title>
        <authorList>
            <person name="Wu F."/>
            <person name="Speth D.R."/>
            <person name="Philosof A."/>
            <person name="Cremiere A."/>
            <person name="Narayanan A."/>
            <person name="Barco R.A."/>
            <person name="Connon S.A."/>
            <person name="Amend J.P."/>
            <person name="Antoshechkin I.A."/>
            <person name="Orphan V.J."/>
        </authorList>
    </citation>
    <scope>NUCLEOTIDE SEQUENCE</scope>
    <source>
        <strain evidence="2">PR6</strain>
    </source>
</reference>
<name>A0A9Y1FN85_9ARCH</name>
<keyword evidence="1" id="KW-0472">Membrane</keyword>
<gene>
    <name evidence="2" type="ORF">K9W46_10770</name>
</gene>
<feature type="transmembrane region" description="Helical" evidence="1">
    <location>
        <begin position="101"/>
        <end position="120"/>
    </location>
</feature>
<proteinExistence type="predicted"/>
<feature type="transmembrane region" description="Helical" evidence="1">
    <location>
        <begin position="290"/>
        <end position="307"/>
    </location>
</feature>
<feature type="transmembrane region" description="Helical" evidence="1">
    <location>
        <begin position="60"/>
        <end position="80"/>
    </location>
</feature>
<dbReference type="Proteomes" id="UP001200513">
    <property type="component" value="Chromosome"/>
</dbReference>
<feature type="transmembrane region" description="Helical" evidence="1">
    <location>
        <begin position="258"/>
        <end position="278"/>
    </location>
</feature>
<protein>
    <submittedName>
        <fullName evidence="2">Uncharacterized protein</fullName>
    </submittedName>
</protein>
<feature type="transmembrane region" description="Helical" evidence="1">
    <location>
        <begin position="313"/>
        <end position="336"/>
    </location>
</feature>
<feature type="transmembrane region" description="Helical" evidence="1">
    <location>
        <begin position="151"/>
        <end position="173"/>
    </location>
</feature>
<organism evidence="2">
    <name type="scientific">Candidatus Heimdallarchaeum endolithica</name>
    <dbReference type="NCBI Taxonomy" id="2876572"/>
    <lineage>
        <taxon>Archaea</taxon>
        <taxon>Promethearchaeati</taxon>
        <taxon>Candidatus Heimdallarchaeota</taxon>
        <taxon>Candidatus Heimdallarchaeia (ex Rinke et al. 2021) (nom. nud.)</taxon>
        <taxon>Candidatus Heimdallarchaeales</taxon>
        <taxon>Candidatus Heimdallarchaeaceae</taxon>
        <taxon>Candidatus Heimdallarchaeum</taxon>
    </lineage>
</organism>